<evidence type="ECO:0000256" key="7">
    <source>
        <dbReference type="ARBA" id="ARBA00023136"/>
    </source>
</evidence>
<comment type="caution">
    <text evidence="11">The sequence shown here is derived from an EMBL/GenBank/DDBJ whole genome shotgun (WGS) entry which is preliminary data.</text>
</comment>
<dbReference type="Proteomes" id="UP000462621">
    <property type="component" value="Unassembled WGS sequence"/>
</dbReference>
<proteinExistence type="inferred from homology"/>
<dbReference type="AlphaFoldDB" id="A0A7X4LQD5"/>
<protein>
    <recommendedName>
        <fullName evidence="9">TRAP transporter small permease protein</fullName>
    </recommendedName>
</protein>
<evidence type="ECO:0000256" key="3">
    <source>
        <dbReference type="ARBA" id="ARBA00022475"/>
    </source>
</evidence>
<keyword evidence="2 9" id="KW-0813">Transport</keyword>
<comment type="function">
    <text evidence="9">Part of the tripartite ATP-independent periplasmic (TRAP) transport system.</text>
</comment>
<dbReference type="PANTHER" id="PTHR35011">
    <property type="entry name" value="2,3-DIKETO-L-GULONATE TRAP TRANSPORTER SMALL PERMEASE PROTEIN YIAM"/>
    <property type="match status" value="1"/>
</dbReference>
<evidence type="ECO:0000256" key="4">
    <source>
        <dbReference type="ARBA" id="ARBA00022519"/>
    </source>
</evidence>
<dbReference type="Pfam" id="PF04290">
    <property type="entry name" value="DctQ"/>
    <property type="match status" value="1"/>
</dbReference>
<dbReference type="GO" id="GO:0022857">
    <property type="term" value="F:transmembrane transporter activity"/>
    <property type="evidence" value="ECO:0007669"/>
    <property type="project" value="UniProtKB-UniRule"/>
</dbReference>
<organism evidence="11 12">
    <name type="scientific">Vibrio eleionomae</name>
    <dbReference type="NCBI Taxonomy" id="2653505"/>
    <lineage>
        <taxon>Bacteria</taxon>
        <taxon>Pseudomonadati</taxon>
        <taxon>Pseudomonadota</taxon>
        <taxon>Gammaproteobacteria</taxon>
        <taxon>Vibrionales</taxon>
        <taxon>Vibrionaceae</taxon>
        <taxon>Vibrio</taxon>
    </lineage>
</organism>
<feature type="transmembrane region" description="Helical" evidence="9">
    <location>
        <begin position="94"/>
        <end position="116"/>
    </location>
</feature>
<gene>
    <name evidence="11" type="ORF">F9817_21115</name>
</gene>
<reference evidence="11 12" key="1">
    <citation type="submission" date="2019-10" db="EMBL/GenBank/DDBJ databases">
        <title>Vibrio sp. nov. isolated from a shrimp pond.</title>
        <authorList>
            <person name="Gomez-Gil B."/>
            <person name="Enciso-Ibarra J."/>
            <person name="Enciso-Ibarra K."/>
            <person name="Bolan-Mejia C."/>
        </authorList>
    </citation>
    <scope>NUCLEOTIDE SEQUENCE [LARGE SCALE GENOMIC DNA]</scope>
    <source>
        <strain evidence="11 12">CAIM 722</strain>
    </source>
</reference>
<dbReference type="GO" id="GO:0015740">
    <property type="term" value="P:C4-dicarboxylate transport"/>
    <property type="evidence" value="ECO:0007669"/>
    <property type="project" value="TreeGrafter"/>
</dbReference>
<keyword evidence="4 9" id="KW-0997">Cell inner membrane</keyword>
<evidence type="ECO:0000259" key="10">
    <source>
        <dbReference type="Pfam" id="PF04290"/>
    </source>
</evidence>
<keyword evidence="7 9" id="KW-0472">Membrane</keyword>
<evidence type="ECO:0000256" key="5">
    <source>
        <dbReference type="ARBA" id="ARBA00022692"/>
    </source>
</evidence>
<dbReference type="InterPro" id="IPR007387">
    <property type="entry name" value="TRAP_DctQ"/>
</dbReference>
<feature type="transmembrane region" description="Helical" evidence="9">
    <location>
        <begin position="136"/>
        <end position="157"/>
    </location>
</feature>
<feature type="domain" description="Tripartite ATP-independent periplasmic transporters DctQ component" evidence="10">
    <location>
        <begin position="30"/>
        <end position="151"/>
    </location>
</feature>
<evidence type="ECO:0000256" key="8">
    <source>
        <dbReference type="ARBA" id="ARBA00038436"/>
    </source>
</evidence>
<comment type="similarity">
    <text evidence="8 9">Belongs to the TRAP transporter small permease family.</text>
</comment>
<keyword evidence="6 9" id="KW-1133">Transmembrane helix</keyword>
<dbReference type="PANTHER" id="PTHR35011:SF2">
    <property type="entry name" value="2,3-DIKETO-L-GULONATE TRAP TRANSPORTER SMALL PERMEASE PROTEIN YIAM"/>
    <property type="match status" value="1"/>
</dbReference>
<dbReference type="RefSeq" id="WP_161158184.1">
    <property type="nucleotide sequence ID" value="NZ_WEKT01000066.1"/>
</dbReference>
<accession>A0A7X4LQD5</accession>
<feature type="transmembrane region" description="Helical" evidence="9">
    <location>
        <begin position="54"/>
        <end position="73"/>
    </location>
</feature>
<dbReference type="InterPro" id="IPR055348">
    <property type="entry name" value="DctQ"/>
</dbReference>
<evidence type="ECO:0000313" key="11">
    <source>
        <dbReference type="EMBL" id="MZI95686.1"/>
    </source>
</evidence>
<sequence>MKTFAEQFYGFSSAINRIALKLAAFCILGMLLVMMLQVVARYLFSSPPFWTEELARWLMVWGGLLGASCAFHQHADPSMVHPPADSAIRQKIQVVMRFVASWVFFVPVLYYCWPFILRQLSRTSDGLHVSTVWMNAALPVAIILILMHGLAGLGALLSPTISEQESSYAQQTEENLTE</sequence>
<dbReference type="EMBL" id="WEKT01000066">
    <property type="protein sequence ID" value="MZI95686.1"/>
    <property type="molecule type" value="Genomic_DNA"/>
</dbReference>
<keyword evidence="12" id="KW-1185">Reference proteome</keyword>
<evidence type="ECO:0000313" key="12">
    <source>
        <dbReference type="Proteomes" id="UP000462621"/>
    </source>
</evidence>
<name>A0A7X4LQD5_9VIBR</name>
<keyword evidence="3" id="KW-1003">Cell membrane</keyword>
<feature type="transmembrane region" description="Helical" evidence="9">
    <location>
        <begin position="20"/>
        <end position="42"/>
    </location>
</feature>
<comment type="subcellular location">
    <subcellularLocation>
        <location evidence="1 9">Cell inner membrane</location>
        <topology evidence="1 9">Multi-pass membrane protein</topology>
    </subcellularLocation>
</comment>
<evidence type="ECO:0000256" key="9">
    <source>
        <dbReference type="RuleBase" id="RU369079"/>
    </source>
</evidence>
<evidence type="ECO:0000256" key="2">
    <source>
        <dbReference type="ARBA" id="ARBA00022448"/>
    </source>
</evidence>
<evidence type="ECO:0000256" key="1">
    <source>
        <dbReference type="ARBA" id="ARBA00004429"/>
    </source>
</evidence>
<dbReference type="GO" id="GO:0005886">
    <property type="term" value="C:plasma membrane"/>
    <property type="evidence" value="ECO:0007669"/>
    <property type="project" value="UniProtKB-SubCell"/>
</dbReference>
<comment type="subunit">
    <text evidence="9">The complex comprises the extracytoplasmic solute receptor protein and the two transmembrane proteins.</text>
</comment>
<evidence type="ECO:0000256" key="6">
    <source>
        <dbReference type="ARBA" id="ARBA00022989"/>
    </source>
</evidence>
<keyword evidence="5 9" id="KW-0812">Transmembrane</keyword>